<dbReference type="GO" id="GO:0008932">
    <property type="term" value="F:lytic endotransglycosylase activity"/>
    <property type="evidence" value="ECO:0007669"/>
    <property type="project" value="UniProtKB-UniRule"/>
</dbReference>
<dbReference type="EC" id="4.2.2.-" evidence="3"/>
<protein>
    <recommendedName>
        <fullName evidence="3">Endolytic peptidoglycan transglycosylase RlpA</fullName>
        <ecNumber evidence="3">4.2.2.-</ecNumber>
    </recommendedName>
</protein>
<evidence type="ECO:0000256" key="4">
    <source>
        <dbReference type="RuleBase" id="RU003495"/>
    </source>
</evidence>
<evidence type="ECO:0000259" key="5">
    <source>
        <dbReference type="Pfam" id="PF03330"/>
    </source>
</evidence>
<keyword evidence="1 3" id="KW-0456">Lyase</keyword>
<reference evidence="6" key="1">
    <citation type="submission" date="2018-08" db="EMBL/GenBank/DDBJ databases">
        <authorList>
            <person name="Jin W."/>
            <person name="Wang H."/>
            <person name="Yang Y."/>
            <person name="Li M."/>
            <person name="Liu J."/>
        </authorList>
    </citation>
    <scope>NUCLEOTIDE SEQUENCE</scope>
    <source>
        <strain evidence="6">AESS21</strain>
    </source>
</reference>
<accession>A0A944CC38</accession>
<name>A0A944CC38_9HYPH</name>
<evidence type="ECO:0000313" key="7">
    <source>
        <dbReference type="Proteomes" id="UP000705379"/>
    </source>
</evidence>
<gene>
    <name evidence="3" type="primary">rlpA</name>
    <name evidence="6" type="ORF">DYI23_04185</name>
</gene>
<dbReference type="Pfam" id="PF03330">
    <property type="entry name" value="DPBB_1"/>
    <property type="match status" value="1"/>
</dbReference>
<organism evidence="6 7">
    <name type="scientific">Roseibium polysiphoniae</name>
    <dbReference type="NCBI Taxonomy" id="2571221"/>
    <lineage>
        <taxon>Bacteria</taxon>
        <taxon>Pseudomonadati</taxon>
        <taxon>Pseudomonadota</taxon>
        <taxon>Alphaproteobacteria</taxon>
        <taxon>Hyphomicrobiales</taxon>
        <taxon>Stappiaceae</taxon>
        <taxon>Roseibium</taxon>
    </lineage>
</organism>
<comment type="similarity">
    <text evidence="3 4">Belongs to the RlpA family.</text>
</comment>
<proteinExistence type="inferred from homology"/>
<reference evidence="6" key="2">
    <citation type="journal article" date="2021" name="Microorganisms">
        <title>Bacterial Dimethylsulfoniopropionate Biosynthesis in the East China Sea.</title>
        <authorList>
            <person name="Liu J."/>
            <person name="Zhang Y."/>
            <person name="Liu J."/>
            <person name="Zhong H."/>
            <person name="Williams B.T."/>
            <person name="Zheng Y."/>
            <person name="Curson A.R.J."/>
            <person name="Sun C."/>
            <person name="Sun H."/>
            <person name="Song D."/>
            <person name="Wagner Mackenzie B."/>
            <person name="Bermejo Martinez A."/>
            <person name="Todd J.D."/>
            <person name="Zhang X.H."/>
        </authorList>
    </citation>
    <scope>NUCLEOTIDE SEQUENCE</scope>
    <source>
        <strain evidence="6">AESS21</strain>
    </source>
</reference>
<dbReference type="Proteomes" id="UP000705379">
    <property type="component" value="Unassembled WGS sequence"/>
</dbReference>
<dbReference type="EMBL" id="QTKU01000001">
    <property type="protein sequence ID" value="MBS8259411.1"/>
    <property type="molecule type" value="Genomic_DNA"/>
</dbReference>
<evidence type="ECO:0000256" key="2">
    <source>
        <dbReference type="ARBA" id="ARBA00023316"/>
    </source>
</evidence>
<feature type="domain" description="RlpA-like protein double-psi beta-barrel" evidence="5">
    <location>
        <begin position="125"/>
        <end position="214"/>
    </location>
</feature>
<dbReference type="SUPFAM" id="SSF50685">
    <property type="entry name" value="Barwin-like endoglucanases"/>
    <property type="match status" value="1"/>
</dbReference>
<dbReference type="PANTHER" id="PTHR34183:SF1">
    <property type="entry name" value="ENDOLYTIC PEPTIDOGLYCAN TRANSGLYCOSYLASE RLPA"/>
    <property type="match status" value="1"/>
</dbReference>
<dbReference type="InterPro" id="IPR012997">
    <property type="entry name" value="RplA"/>
</dbReference>
<dbReference type="InterPro" id="IPR034718">
    <property type="entry name" value="RlpA"/>
</dbReference>
<dbReference type="InterPro" id="IPR036908">
    <property type="entry name" value="RlpA-like_sf"/>
</dbReference>
<dbReference type="CDD" id="cd22268">
    <property type="entry name" value="DPBB_RlpA-like"/>
    <property type="match status" value="1"/>
</dbReference>
<dbReference type="InterPro" id="IPR009009">
    <property type="entry name" value="RlpA-like_DPBB"/>
</dbReference>
<keyword evidence="2 3" id="KW-0961">Cell wall biogenesis/degradation</keyword>
<dbReference type="Gene3D" id="2.40.40.10">
    <property type="entry name" value="RlpA-like domain"/>
    <property type="match status" value="1"/>
</dbReference>
<dbReference type="PANTHER" id="PTHR34183">
    <property type="entry name" value="ENDOLYTIC PEPTIDOGLYCAN TRANSGLYCOSYLASE RLPA"/>
    <property type="match status" value="1"/>
</dbReference>
<sequence length="394" mass="40841">MGDLRSALAADDRSSCAWGRDHVSPGANAELRTVTRRLSPENGFKVFRNVLLVVAAAGFLAACGSTPSPEPKAKFSPKKYGVKGSPKVVAAGKPVPKGGGRYVVGKKYKIAGKWYYPKHEPNYKKTGLASWYGPTFHGRKTANGEIFDRNGLTAAHTTMPLPSYARVTNVSNGKSMIVRVNDRGPFHGNRVIDLSERVATMLGTKDQGVGKVKVEYMGKARIDGQDESYLLASFSGPGSVAPGGTVPGTLFASAEPVAPVFGPAPAPAPRPYGTTTVLASAGSTATPSYRVAFDPAIAFETSTSTIQVASANTFTGAPIDPAPAAYAEPVTAPAEGVLGVLRVPAPGTPRTLVSGSAISSFAAKSRIEAAYGVLSSQSSQGMALKLLAKAQADG</sequence>
<comment type="caution">
    <text evidence="6">The sequence shown here is derived from an EMBL/GenBank/DDBJ whole genome shotgun (WGS) entry which is preliminary data.</text>
</comment>
<evidence type="ECO:0000256" key="1">
    <source>
        <dbReference type="ARBA" id="ARBA00023239"/>
    </source>
</evidence>
<comment type="function">
    <text evidence="3">Lytic transglycosylase with a strong preference for naked glycan strands that lack stem peptides.</text>
</comment>
<dbReference type="GO" id="GO:0071555">
    <property type="term" value="P:cell wall organization"/>
    <property type="evidence" value="ECO:0007669"/>
    <property type="project" value="UniProtKB-KW"/>
</dbReference>
<dbReference type="GO" id="GO:0000270">
    <property type="term" value="P:peptidoglycan metabolic process"/>
    <property type="evidence" value="ECO:0007669"/>
    <property type="project" value="UniProtKB-UniRule"/>
</dbReference>
<evidence type="ECO:0000313" key="6">
    <source>
        <dbReference type="EMBL" id="MBS8259411.1"/>
    </source>
</evidence>
<dbReference type="HAMAP" id="MF_02071">
    <property type="entry name" value="RlpA"/>
    <property type="match status" value="1"/>
</dbReference>
<dbReference type="NCBIfam" id="TIGR00413">
    <property type="entry name" value="rlpA"/>
    <property type="match status" value="1"/>
</dbReference>
<evidence type="ECO:0000256" key="3">
    <source>
        <dbReference type="HAMAP-Rule" id="MF_02071"/>
    </source>
</evidence>
<dbReference type="AlphaFoldDB" id="A0A944CC38"/>